<dbReference type="AlphaFoldDB" id="A0A9P8ZV94"/>
<evidence type="ECO:0000259" key="5">
    <source>
        <dbReference type="SMART" id="SM00829"/>
    </source>
</evidence>
<accession>A0A9P8ZV94</accession>
<dbReference type="InterPro" id="IPR036291">
    <property type="entry name" value="NAD(P)-bd_dom_sf"/>
</dbReference>
<keyword evidence="2" id="KW-0547">Nucleotide-binding</keyword>
<dbReference type="PANTHER" id="PTHR45348:SF1">
    <property type="entry name" value="TRANS-ENOYL REDUCTASE STHE"/>
    <property type="match status" value="1"/>
</dbReference>
<dbReference type="Pfam" id="PF08240">
    <property type="entry name" value="ADH_N"/>
    <property type="match status" value="1"/>
</dbReference>
<organism evidence="6 7">
    <name type="scientific">Truncatella angustata</name>
    <dbReference type="NCBI Taxonomy" id="152316"/>
    <lineage>
        <taxon>Eukaryota</taxon>
        <taxon>Fungi</taxon>
        <taxon>Dikarya</taxon>
        <taxon>Ascomycota</taxon>
        <taxon>Pezizomycotina</taxon>
        <taxon>Sordariomycetes</taxon>
        <taxon>Xylariomycetidae</taxon>
        <taxon>Amphisphaeriales</taxon>
        <taxon>Sporocadaceae</taxon>
        <taxon>Truncatella</taxon>
    </lineage>
</organism>
<comment type="caution">
    <text evidence="6">The sequence shown here is derived from an EMBL/GenBank/DDBJ whole genome shotgun (WGS) entry which is preliminary data.</text>
</comment>
<dbReference type="CDD" id="cd08249">
    <property type="entry name" value="enoyl_reductase_like"/>
    <property type="match status" value="1"/>
</dbReference>
<feature type="domain" description="Enoyl reductase (ER)" evidence="5">
    <location>
        <begin position="20"/>
        <end position="366"/>
    </location>
</feature>
<evidence type="ECO:0000256" key="1">
    <source>
        <dbReference type="ARBA" id="ARBA00008072"/>
    </source>
</evidence>
<dbReference type="GO" id="GO:0000166">
    <property type="term" value="F:nucleotide binding"/>
    <property type="evidence" value="ECO:0007669"/>
    <property type="project" value="UniProtKB-KW"/>
</dbReference>
<evidence type="ECO:0000313" key="6">
    <source>
        <dbReference type="EMBL" id="KAH6652394.1"/>
    </source>
</evidence>
<keyword evidence="3" id="KW-0521">NADP</keyword>
<dbReference type="InterPro" id="IPR011032">
    <property type="entry name" value="GroES-like_sf"/>
</dbReference>
<dbReference type="OrthoDB" id="48317at2759"/>
<dbReference type="EMBL" id="JAGPXC010000006">
    <property type="protein sequence ID" value="KAH6652394.1"/>
    <property type="molecule type" value="Genomic_DNA"/>
</dbReference>
<dbReference type="Gene3D" id="3.90.180.10">
    <property type="entry name" value="Medium-chain alcohol dehydrogenases, catalytic domain"/>
    <property type="match status" value="1"/>
</dbReference>
<name>A0A9P8ZV94_9PEZI</name>
<dbReference type="GO" id="GO:0016651">
    <property type="term" value="F:oxidoreductase activity, acting on NAD(P)H"/>
    <property type="evidence" value="ECO:0007669"/>
    <property type="project" value="InterPro"/>
</dbReference>
<dbReference type="Proteomes" id="UP000758603">
    <property type="component" value="Unassembled WGS sequence"/>
</dbReference>
<gene>
    <name evidence="6" type="ORF">BKA67DRAFT_538206</name>
</gene>
<keyword evidence="4" id="KW-0560">Oxidoreductase</keyword>
<dbReference type="SUPFAM" id="SSF51735">
    <property type="entry name" value="NAD(P)-binding Rossmann-fold domains"/>
    <property type="match status" value="1"/>
</dbReference>
<dbReference type="InterPro" id="IPR013154">
    <property type="entry name" value="ADH-like_N"/>
</dbReference>
<dbReference type="GeneID" id="70129336"/>
<dbReference type="Gene3D" id="3.40.50.720">
    <property type="entry name" value="NAD(P)-binding Rossmann-like Domain"/>
    <property type="match status" value="1"/>
</dbReference>
<evidence type="ECO:0000256" key="4">
    <source>
        <dbReference type="ARBA" id="ARBA00023002"/>
    </source>
</evidence>
<dbReference type="SUPFAM" id="SSF50129">
    <property type="entry name" value="GroES-like"/>
    <property type="match status" value="1"/>
</dbReference>
<keyword evidence="7" id="KW-1185">Reference proteome</keyword>
<dbReference type="InterPro" id="IPR047122">
    <property type="entry name" value="Trans-enoyl_RdTase-like"/>
</dbReference>
<dbReference type="SMART" id="SM00829">
    <property type="entry name" value="PKS_ER"/>
    <property type="match status" value="1"/>
</dbReference>
<comment type="similarity">
    <text evidence="1">Belongs to the zinc-containing alcohol dehydrogenase family.</text>
</comment>
<dbReference type="InterPro" id="IPR020843">
    <property type="entry name" value="ER"/>
</dbReference>
<proteinExistence type="inferred from homology"/>
<evidence type="ECO:0000256" key="2">
    <source>
        <dbReference type="ARBA" id="ARBA00022741"/>
    </source>
</evidence>
<protein>
    <submittedName>
        <fullName evidence="6">Zinc-binding dehydrogenase family oxidoreductase</fullName>
    </submittedName>
</protein>
<sequence>MAPPQVQTAIIQAEQAEFPADSLAVVVSHNVPVPTLTSANQVLVRVLAVALNPSDFKMIKYFPRPGTNIPIGCDFCGVVEDTRGDSVLASFPKGTRVAGTEFPYGTMVGGSFAQWLVADASQLLRVPNRLTDLEGAAIGGLCWGTSVVALFGDPDALCLPGSLTQPAEKSYPVLVYGAATATGTMACQMLKLAGHTPIAVTSVESAPLAVAYGAVGSAPYTSPACAATIRTMAPNGDPIRHALDCITTPESAALCFAAIGRAGGRYACLEGFKDEWRTRRAVRTKEVMGFEGFGHKVALGDNTYSRDQNLQLYSQGRYWSSEMQASLDQGLIKPHPVREVHGEWEGIIEGLHMLQAGKVRGEKLVIRLGTI</sequence>
<dbReference type="PANTHER" id="PTHR45348">
    <property type="entry name" value="HYPOTHETICAL OXIDOREDUCTASE (EUROFUNG)"/>
    <property type="match status" value="1"/>
</dbReference>
<dbReference type="RefSeq" id="XP_045956672.1">
    <property type="nucleotide sequence ID" value="XM_046100444.1"/>
</dbReference>
<reference evidence="6" key="1">
    <citation type="journal article" date="2021" name="Nat. Commun.">
        <title>Genetic determinants of endophytism in the Arabidopsis root mycobiome.</title>
        <authorList>
            <person name="Mesny F."/>
            <person name="Miyauchi S."/>
            <person name="Thiergart T."/>
            <person name="Pickel B."/>
            <person name="Atanasova L."/>
            <person name="Karlsson M."/>
            <person name="Huettel B."/>
            <person name="Barry K.W."/>
            <person name="Haridas S."/>
            <person name="Chen C."/>
            <person name="Bauer D."/>
            <person name="Andreopoulos W."/>
            <person name="Pangilinan J."/>
            <person name="LaButti K."/>
            <person name="Riley R."/>
            <person name="Lipzen A."/>
            <person name="Clum A."/>
            <person name="Drula E."/>
            <person name="Henrissat B."/>
            <person name="Kohler A."/>
            <person name="Grigoriev I.V."/>
            <person name="Martin F.M."/>
            <person name="Hacquard S."/>
        </authorList>
    </citation>
    <scope>NUCLEOTIDE SEQUENCE</scope>
    <source>
        <strain evidence="6">MPI-SDFR-AT-0073</strain>
    </source>
</reference>
<evidence type="ECO:0000313" key="7">
    <source>
        <dbReference type="Proteomes" id="UP000758603"/>
    </source>
</evidence>
<evidence type="ECO:0000256" key="3">
    <source>
        <dbReference type="ARBA" id="ARBA00022857"/>
    </source>
</evidence>